<dbReference type="Pfam" id="PF22937">
    <property type="entry name" value="PDXDC1-like_cen2"/>
    <property type="match status" value="1"/>
</dbReference>
<feature type="region of interest" description="Disordered" evidence="7">
    <location>
        <begin position="732"/>
        <end position="775"/>
    </location>
</feature>
<comment type="similarity">
    <text evidence="2">Belongs to the group II decarboxylase family.</text>
</comment>
<proteinExistence type="inferred from homology"/>
<evidence type="ECO:0000313" key="11">
    <source>
        <dbReference type="WBParaSite" id="nRc.2.0.1.t19679-RA"/>
    </source>
</evidence>
<dbReference type="SUPFAM" id="SSF53383">
    <property type="entry name" value="PLP-dependent transferases"/>
    <property type="match status" value="1"/>
</dbReference>
<dbReference type="AlphaFoldDB" id="A0A915J0Q4"/>
<evidence type="ECO:0000313" key="10">
    <source>
        <dbReference type="Proteomes" id="UP000887565"/>
    </source>
</evidence>
<dbReference type="PANTHER" id="PTHR42735">
    <property type="match status" value="1"/>
</dbReference>
<keyword evidence="4" id="KW-0663">Pyridoxal phosphate</keyword>
<dbReference type="Proteomes" id="UP000887565">
    <property type="component" value="Unplaced"/>
</dbReference>
<evidence type="ECO:0000256" key="2">
    <source>
        <dbReference type="ARBA" id="ARBA00009533"/>
    </source>
</evidence>
<dbReference type="InterPro" id="IPR055102">
    <property type="entry name" value="PDXDC1-like_3rd"/>
</dbReference>
<organism evidence="10 11">
    <name type="scientific">Romanomermis culicivorax</name>
    <name type="common">Nematode worm</name>
    <dbReference type="NCBI Taxonomy" id="13658"/>
    <lineage>
        <taxon>Eukaryota</taxon>
        <taxon>Metazoa</taxon>
        <taxon>Ecdysozoa</taxon>
        <taxon>Nematoda</taxon>
        <taxon>Enoplea</taxon>
        <taxon>Dorylaimia</taxon>
        <taxon>Mermithida</taxon>
        <taxon>Mermithoidea</taxon>
        <taxon>Mermithidae</taxon>
        <taxon>Romanomermis</taxon>
    </lineage>
</organism>
<keyword evidence="3" id="KW-0210">Decarboxylase</keyword>
<dbReference type="Gene3D" id="3.40.640.10">
    <property type="entry name" value="Type I PLP-dependent aspartate aminotransferase-like (Major domain)"/>
    <property type="match status" value="1"/>
</dbReference>
<comment type="cofactor">
    <cofactor evidence="1">
        <name>pyridoxal 5'-phosphate</name>
        <dbReference type="ChEBI" id="CHEBI:597326"/>
    </cofactor>
</comment>
<keyword evidence="5" id="KW-0456">Lyase</keyword>
<keyword evidence="10" id="KW-1185">Reference proteome</keyword>
<evidence type="ECO:0000259" key="9">
    <source>
        <dbReference type="Pfam" id="PF22937"/>
    </source>
</evidence>
<evidence type="ECO:0000256" key="1">
    <source>
        <dbReference type="ARBA" id="ARBA00001933"/>
    </source>
</evidence>
<feature type="domain" description="PDXDC1/PDXD2 second" evidence="8">
    <location>
        <begin position="451"/>
        <end position="525"/>
    </location>
</feature>
<feature type="compositionally biased region" description="Acidic residues" evidence="7">
    <location>
        <begin position="750"/>
        <end position="765"/>
    </location>
</feature>
<dbReference type="OMA" id="PEDWNAI"/>
<evidence type="ECO:0000256" key="4">
    <source>
        <dbReference type="ARBA" id="ARBA00022898"/>
    </source>
</evidence>
<reference evidence="11" key="1">
    <citation type="submission" date="2022-11" db="UniProtKB">
        <authorList>
            <consortium name="WormBaseParasite"/>
        </authorList>
    </citation>
    <scope>IDENTIFICATION</scope>
</reference>
<evidence type="ECO:0000256" key="3">
    <source>
        <dbReference type="ARBA" id="ARBA00022793"/>
    </source>
</evidence>
<dbReference type="GO" id="GO:0016831">
    <property type="term" value="F:carboxy-lyase activity"/>
    <property type="evidence" value="ECO:0007669"/>
    <property type="project" value="UniProtKB-KW"/>
</dbReference>
<dbReference type="InterPro" id="IPR050477">
    <property type="entry name" value="GrpII_AminoAcid_Decarb"/>
</dbReference>
<protein>
    <recommendedName>
        <fullName evidence="6">Pyridoxal-dependent decarboxylase domain-containing protein 1</fullName>
    </recommendedName>
</protein>
<evidence type="ECO:0000256" key="7">
    <source>
        <dbReference type="SAM" id="MobiDB-lite"/>
    </source>
</evidence>
<dbReference type="InterPro" id="IPR015421">
    <property type="entry name" value="PyrdxlP-dep_Trfase_major"/>
</dbReference>
<dbReference type="PANTHER" id="PTHR42735:SF1">
    <property type="entry name" value="PYRIDOXAL-DEPENDENT DECARBOXYLASE DOMAIN-CONTAINING PROTEIN 1-RELATED"/>
    <property type="match status" value="1"/>
</dbReference>
<feature type="domain" description="PDXDC1-like third" evidence="9">
    <location>
        <begin position="534"/>
        <end position="656"/>
    </location>
</feature>
<dbReference type="Pfam" id="PF22930">
    <property type="entry name" value="PDXDC1-like_cen"/>
    <property type="match status" value="1"/>
</dbReference>
<dbReference type="WBParaSite" id="nRc.2.0.1.t19679-RA">
    <property type="protein sequence ID" value="nRc.2.0.1.t19679-RA"/>
    <property type="gene ID" value="nRc.2.0.1.g19679"/>
</dbReference>
<sequence length="775" mass="86978">MDSLVQSIENSLDMLTGTHKSSIQKNDGNFSDDSSNIPEEPCPSNEIEAKVENRRPLVADLLSKLENLIVNDNESDYKASGDKKSTKHKQLPHLDELGRAVVTSYSLQSYVKLLPRNHGTTVASRLYRVVNDFICKFFRFKYGSCYCHDDFYSGFSLAFKQARKFLNLAPPHDANSRKNIAEGRGVVYLSPGLPYTDLSEFFNTEFGSCHVQWIPAMITPFVNVDSRLDVAALEKILEQDVGQNNLTPVLVVAVVGSFLFGHNDLVSKLLELRDRYGFWLHLVGLNLAALASGEPQTHLLGVLQAANSVSVPLGSWIGVPALPYLTLYKNDSNEFKNGEESEVEKSQLTLINHTTFRLYLETLPWWIVTTELGFDLMRKRIDDAYSISTLTLKYLTKYNQVEVLGLGSSPIDVLNRIEKKTIMPPLVLTFKYSPPVLKSKPKNLLAECYLDQQYLDQLNIWLGQGVAHECSFLNLQLVDLSPDKLGTAIRYCPLETVAHFHCTLDKMAKFNKRLEQMITILDTTVHAKLKLPAMIKNRPELTIVRCPKWAGVTGIVYVPSMMRNTTKSDEEAITDSPKSVSSVNFEGMTEKQIEQVSHLNIELLRVLKTKDSAFSLGESEEGLKCIRFGMLADEKDLTELLNLVSQKGKEIEESSQYLESLAEIVKQGIEAANEDLKKENESKLMNEGVLRQVPLVGSMLNWWSPLPKQQVNIKGRAFDLVTGRIISTDSVFKHKSASDREKTDGSTNSEMDEEDGGDDETDETTPDTSQEIEVN</sequence>
<feature type="compositionally biased region" description="Polar residues" evidence="7">
    <location>
        <begin position="18"/>
        <end position="37"/>
    </location>
</feature>
<accession>A0A915J0Q4</accession>
<name>A0A915J0Q4_ROMCU</name>
<evidence type="ECO:0000259" key="8">
    <source>
        <dbReference type="Pfam" id="PF22930"/>
    </source>
</evidence>
<evidence type="ECO:0000256" key="6">
    <source>
        <dbReference type="ARBA" id="ARBA00047190"/>
    </source>
</evidence>
<feature type="region of interest" description="Disordered" evidence="7">
    <location>
        <begin position="16"/>
        <end position="49"/>
    </location>
</feature>
<dbReference type="InterPro" id="IPR015424">
    <property type="entry name" value="PyrdxlP-dep_Trfase"/>
</dbReference>
<evidence type="ECO:0000256" key="5">
    <source>
        <dbReference type="ARBA" id="ARBA00023239"/>
    </source>
</evidence>
<dbReference type="InterPro" id="IPR055103">
    <property type="entry name" value="PDXDC1-like_2nd"/>
</dbReference>